<dbReference type="EMBL" id="JAMXMC010000007">
    <property type="protein sequence ID" value="MCO5977681.1"/>
    <property type="molecule type" value="Genomic_DNA"/>
</dbReference>
<organism evidence="7 8">
    <name type="scientific">Ideonella oryzae</name>
    <dbReference type="NCBI Taxonomy" id="2937441"/>
    <lineage>
        <taxon>Bacteria</taxon>
        <taxon>Pseudomonadati</taxon>
        <taxon>Pseudomonadota</taxon>
        <taxon>Betaproteobacteria</taxon>
        <taxon>Burkholderiales</taxon>
        <taxon>Sphaerotilaceae</taxon>
        <taxon>Ideonella</taxon>
    </lineage>
</organism>
<feature type="binding site" evidence="4">
    <location>
        <position position="503"/>
    </location>
    <ligand>
        <name>Ca(2+)</name>
        <dbReference type="ChEBI" id="CHEBI:29108"/>
    </ligand>
</feature>
<dbReference type="Gene3D" id="2.60.40.10">
    <property type="entry name" value="Immunoglobulins"/>
    <property type="match status" value="2"/>
</dbReference>
<comment type="caution">
    <text evidence="7">The sequence shown here is derived from an EMBL/GenBank/DDBJ whole genome shotgun (WGS) entry which is preliminary data.</text>
</comment>
<evidence type="ECO:0000256" key="1">
    <source>
        <dbReference type="ARBA" id="ARBA00022670"/>
    </source>
</evidence>
<evidence type="ECO:0000256" key="5">
    <source>
        <dbReference type="SAM" id="SignalP"/>
    </source>
</evidence>
<keyword evidence="5" id="KW-0732">Signal</keyword>
<dbReference type="CDD" id="cd04056">
    <property type="entry name" value="Peptidases_S53"/>
    <property type="match status" value="1"/>
</dbReference>
<feature type="domain" description="Peptidase S53" evidence="6">
    <location>
        <begin position="148"/>
        <end position="525"/>
    </location>
</feature>
<evidence type="ECO:0000259" key="6">
    <source>
        <dbReference type="PROSITE" id="PS51695"/>
    </source>
</evidence>
<proteinExistence type="predicted"/>
<name>A0ABT1BQ45_9BURK</name>
<evidence type="ECO:0000256" key="4">
    <source>
        <dbReference type="PROSITE-ProRule" id="PRU01032"/>
    </source>
</evidence>
<protein>
    <submittedName>
        <fullName evidence="7">S53 family peptidase</fullName>
    </submittedName>
</protein>
<feature type="active site" description="Charge relay system" evidence="4">
    <location>
        <position position="263"/>
    </location>
</feature>
<gene>
    <name evidence="7" type="ORF">M0L44_13310</name>
</gene>
<evidence type="ECO:0000313" key="7">
    <source>
        <dbReference type="EMBL" id="MCO5977681.1"/>
    </source>
</evidence>
<keyword evidence="1 4" id="KW-0645">Protease</keyword>
<dbReference type="Pfam" id="PF05345">
    <property type="entry name" value="He_PIG"/>
    <property type="match status" value="2"/>
</dbReference>
<feature type="active site" description="Charge relay system" evidence="4">
    <location>
        <position position="437"/>
    </location>
</feature>
<keyword evidence="2 4" id="KW-0378">Hydrolase</keyword>
<feature type="signal peptide" evidence="5">
    <location>
        <begin position="1"/>
        <end position="28"/>
    </location>
</feature>
<evidence type="ECO:0000256" key="3">
    <source>
        <dbReference type="ARBA" id="ARBA00022825"/>
    </source>
</evidence>
<feature type="binding site" evidence="4">
    <location>
        <position position="487"/>
    </location>
    <ligand>
        <name>Ca(2+)</name>
        <dbReference type="ChEBI" id="CHEBI:29108"/>
    </ligand>
</feature>
<accession>A0ABT1BQ45</accession>
<evidence type="ECO:0000313" key="8">
    <source>
        <dbReference type="Proteomes" id="UP001204851"/>
    </source>
</evidence>
<dbReference type="PANTHER" id="PTHR14218:SF15">
    <property type="entry name" value="TRIPEPTIDYL-PEPTIDASE 1"/>
    <property type="match status" value="1"/>
</dbReference>
<evidence type="ECO:0000256" key="2">
    <source>
        <dbReference type="ARBA" id="ARBA00022801"/>
    </source>
</evidence>
<keyword evidence="4" id="KW-0106">Calcium</keyword>
<dbReference type="InterPro" id="IPR013783">
    <property type="entry name" value="Ig-like_fold"/>
</dbReference>
<dbReference type="RefSeq" id="WP_252770181.1">
    <property type="nucleotide sequence ID" value="NZ_JAMXMC010000007.1"/>
</dbReference>
<dbReference type="InterPro" id="IPR050819">
    <property type="entry name" value="Tripeptidyl-peptidase_I"/>
</dbReference>
<dbReference type="InterPro" id="IPR023828">
    <property type="entry name" value="Peptidase_S8_Ser-AS"/>
</dbReference>
<feature type="binding site" evidence="4">
    <location>
        <position position="486"/>
    </location>
    <ligand>
        <name>Ca(2+)</name>
        <dbReference type="ChEBI" id="CHEBI:29108"/>
    </ligand>
</feature>
<reference evidence="7 8" key="1">
    <citation type="submission" date="2022-06" db="EMBL/GenBank/DDBJ databases">
        <title>Ideonella sp. NS12-5 Genome sequencing and assembly.</title>
        <authorList>
            <person name="Jung Y."/>
        </authorList>
    </citation>
    <scope>NUCLEOTIDE SEQUENCE [LARGE SCALE GENOMIC DNA]</scope>
    <source>
        <strain evidence="7 8">NS12-5</strain>
    </source>
</reference>
<dbReference type="SUPFAM" id="SSF52743">
    <property type="entry name" value="Subtilisin-like"/>
    <property type="match status" value="1"/>
</dbReference>
<dbReference type="Gene3D" id="3.40.50.200">
    <property type="entry name" value="Peptidase S8/S53 domain"/>
    <property type="match status" value="1"/>
</dbReference>
<dbReference type="InterPro" id="IPR036852">
    <property type="entry name" value="Peptidase_S8/S53_dom_sf"/>
</dbReference>
<dbReference type="PROSITE" id="PS00138">
    <property type="entry name" value="SUBTILASE_SER"/>
    <property type="match status" value="1"/>
</dbReference>
<keyword evidence="8" id="KW-1185">Reference proteome</keyword>
<feature type="binding site" evidence="4">
    <location>
        <position position="505"/>
    </location>
    <ligand>
        <name>Ca(2+)</name>
        <dbReference type="ChEBI" id="CHEBI:29108"/>
    </ligand>
</feature>
<comment type="cofactor">
    <cofactor evidence="4">
        <name>Ca(2+)</name>
        <dbReference type="ChEBI" id="CHEBI:29108"/>
    </cofactor>
    <text evidence="4">Binds 1 Ca(2+) ion per subunit.</text>
</comment>
<keyword evidence="3 4" id="KW-0720">Serine protease</keyword>
<feature type="active site" description="Charge relay system" evidence="4">
    <location>
        <position position="259"/>
    </location>
</feature>
<dbReference type="PROSITE" id="PS51695">
    <property type="entry name" value="SEDOLISIN"/>
    <property type="match status" value="1"/>
</dbReference>
<dbReference type="Proteomes" id="UP001204851">
    <property type="component" value="Unassembled WGS sequence"/>
</dbReference>
<feature type="chain" id="PRO_5047529276" evidence="5">
    <location>
        <begin position="29"/>
        <end position="699"/>
    </location>
</feature>
<dbReference type="PANTHER" id="PTHR14218">
    <property type="entry name" value="PROTEASE S8 TRIPEPTIDYL PEPTIDASE I CLN2"/>
    <property type="match status" value="1"/>
</dbReference>
<dbReference type="InterPro" id="IPR030400">
    <property type="entry name" value="Sedolisin_dom"/>
</dbReference>
<keyword evidence="4" id="KW-0479">Metal-binding</keyword>
<sequence length="699" mass="68811">MPLLYPLPPSPLRLLPALLLGALLTACGGGDGGTATTAASPDAATGGDTASTLATAVASPTYHLAPVLLDAPADTDMARPSASARRAPHTTAVPEALGSLSSRGLTVPTLQAAAAGGAAGARARIASISASAEGEAVRPMAAGSTVVTYTPAQIRAAYNLPVLPDLSGSLTDTEAAQLGAGQTVYIVNAYHDPNIAAELAAFASRFGLPGCSAASIDPSASLPLAAAPADGCTFSVVYATSGGGMAANAPAYNAGWATEIALDVQWVHATAPMARIVLIEAADSGIASIANAVALANAMGPGVVSLSLGANEGSWVSSVDSVFYGSGMSYVAATGDNGAAVEWPSVSPGVLAVGGTTLTFKGTGARSETVWSGTGGGVSKFMARPAYQTKAVPGLGTPVRRSVADVAFNANPATGQYVAVMSQDGGSTSWVSAGGTSLATPQWAALLAVTNALRVQSSLGLIGAPHSALYASVASLPKLYAADFLDIKAGKDGGCGLCVAKAGYDNPSGLGTPQGVSLLSTLAGVTVPAIAPAIAATAVNGQAGVPLSFSVSVTAANALRYSLDGAPAGMVVNAAGVVNWAKPVTGSYSVTVTATDARTGQTAQGVYAITIVTPEPPAVSDASATAVVGKAFSQAMSYTAPNAVTWSLTKPPAGLVISKAGVVNWPKPVKGSYSVTVTAKDSKTGKTGRAVLSLTVNAS</sequence>